<feature type="transmembrane region" description="Helical" evidence="6">
    <location>
        <begin position="480"/>
        <end position="496"/>
    </location>
</feature>
<dbReference type="InterPro" id="IPR001279">
    <property type="entry name" value="Metallo-B-lactamas"/>
</dbReference>
<feature type="transmembrane region" description="Helical" evidence="6">
    <location>
        <begin position="443"/>
        <end position="460"/>
    </location>
</feature>
<evidence type="ECO:0000256" key="3">
    <source>
        <dbReference type="ARBA" id="ARBA00022692"/>
    </source>
</evidence>
<dbReference type="InterPro" id="IPR052159">
    <property type="entry name" value="Competence_DNA_uptake"/>
</dbReference>
<keyword evidence="10" id="KW-1185">Reference proteome</keyword>
<dbReference type="CDD" id="cd07731">
    <property type="entry name" value="ComA-like_MBL-fold"/>
    <property type="match status" value="1"/>
</dbReference>
<reference evidence="9 10" key="1">
    <citation type="journal article" date="2019" name="Int. J. Syst. Evol. Microbiol.">
        <title>The Global Catalogue of Microorganisms (GCM) 10K type strain sequencing project: providing services to taxonomists for standard genome sequencing and annotation.</title>
        <authorList>
            <consortium name="The Broad Institute Genomics Platform"/>
            <consortium name="The Broad Institute Genome Sequencing Center for Infectious Disease"/>
            <person name="Wu L."/>
            <person name="Ma J."/>
        </authorList>
    </citation>
    <scope>NUCLEOTIDE SEQUENCE [LARGE SCALE GENOMIC DNA]</scope>
    <source>
        <strain evidence="9 10">JCM 15313</strain>
    </source>
</reference>
<feature type="domain" description="Metallo-beta-lactamase" evidence="7">
    <location>
        <begin position="536"/>
        <end position="713"/>
    </location>
</feature>
<evidence type="ECO:0000259" key="7">
    <source>
        <dbReference type="Pfam" id="PF00753"/>
    </source>
</evidence>
<feature type="transmembrane region" description="Helical" evidence="6">
    <location>
        <begin position="355"/>
        <end position="372"/>
    </location>
</feature>
<feature type="transmembrane region" description="Helical" evidence="6">
    <location>
        <begin position="384"/>
        <end position="405"/>
    </location>
</feature>
<comment type="caution">
    <text evidence="9">The sequence shown here is derived from an EMBL/GenBank/DDBJ whole genome shotgun (WGS) entry which is preliminary data.</text>
</comment>
<comment type="subcellular location">
    <subcellularLocation>
        <location evidence="1">Cell membrane</location>
        <topology evidence="1">Multi-pass membrane protein</topology>
    </subcellularLocation>
</comment>
<dbReference type="Pfam" id="PF03772">
    <property type="entry name" value="Competence"/>
    <property type="match status" value="1"/>
</dbReference>
<dbReference type="PANTHER" id="PTHR30619">
    <property type="entry name" value="DNA INTERNALIZATION/COMPETENCE PROTEIN COMEC/REC2"/>
    <property type="match status" value="1"/>
</dbReference>
<feature type="transmembrane region" description="Helical" evidence="6">
    <location>
        <begin position="411"/>
        <end position="436"/>
    </location>
</feature>
<organism evidence="9 10">
    <name type="scientific">Nocardiopsis rhodophaea</name>
    <dbReference type="NCBI Taxonomy" id="280238"/>
    <lineage>
        <taxon>Bacteria</taxon>
        <taxon>Bacillati</taxon>
        <taxon>Actinomycetota</taxon>
        <taxon>Actinomycetes</taxon>
        <taxon>Streptosporangiales</taxon>
        <taxon>Nocardiopsidaceae</taxon>
        <taxon>Nocardiopsis</taxon>
    </lineage>
</organism>
<dbReference type="RefSeq" id="WP_344164335.1">
    <property type="nucleotide sequence ID" value="NZ_BAAAPC010000018.1"/>
</dbReference>
<dbReference type="Pfam" id="PF00753">
    <property type="entry name" value="Lactamase_B"/>
    <property type="match status" value="1"/>
</dbReference>
<dbReference type="PANTHER" id="PTHR30619:SF1">
    <property type="entry name" value="RECOMBINATION PROTEIN 2"/>
    <property type="match status" value="1"/>
</dbReference>
<evidence type="ECO:0000313" key="9">
    <source>
        <dbReference type="EMBL" id="GAA2007952.1"/>
    </source>
</evidence>
<proteinExistence type="predicted"/>
<evidence type="ECO:0000256" key="2">
    <source>
        <dbReference type="ARBA" id="ARBA00022475"/>
    </source>
</evidence>
<dbReference type="InterPro" id="IPR004477">
    <property type="entry name" value="ComEC_N"/>
</dbReference>
<feature type="transmembrane region" description="Helical" evidence="6">
    <location>
        <begin position="72"/>
        <end position="93"/>
    </location>
</feature>
<evidence type="ECO:0000256" key="4">
    <source>
        <dbReference type="ARBA" id="ARBA00022989"/>
    </source>
</evidence>
<dbReference type="InterPro" id="IPR036866">
    <property type="entry name" value="RibonucZ/Hydroxyglut_hydro"/>
</dbReference>
<accession>A0ABN2TG66</accession>
<protein>
    <submittedName>
        <fullName evidence="9">ComEC/Rec2 family competence protein</fullName>
    </submittedName>
</protein>
<feature type="transmembrane region" description="Helical" evidence="6">
    <location>
        <begin position="309"/>
        <end position="325"/>
    </location>
</feature>
<evidence type="ECO:0000313" key="10">
    <source>
        <dbReference type="Proteomes" id="UP001501585"/>
    </source>
</evidence>
<keyword evidence="2" id="KW-1003">Cell membrane</keyword>
<gene>
    <name evidence="9" type="ORF">GCM10009799_39420</name>
</gene>
<evidence type="ECO:0000256" key="1">
    <source>
        <dbReference type="ARBA" id="ARBA00004651"/>
    </source>
</evidence>
<dbReference type="SUPFAM" id="SSF56281">
    <property type="entry name" value="Metallo-hydrolase/oxidoreductase"/>
    <property type="match status" value="1"/>
</dbReference>
<feature type="domain" description="ComEC/Rec2-related protein" evidence="8">
    <location>
        <begin position="235"/>
        <end position="500"/>
    </location>
</feature>
<keyword evidence="3 6" id="KW-0812">Transmembrane</keyword>
<dbReference type="Proteomes" id="UP001501585">
    <property type="component" value="Unassembled WGS sequence"/>
</dbReference>
<keyword evidence="4 6" id="KW-1133">Transmembrane helix</keyword>
<feature type="transmembrane region" description="Helical" evidence="6">
    <location>
        <begin position="42"/>
        <end position="60"/>
    </location>
</feature>
<evidence type="ECO:0000259" key="8">
    <source>
        <dbReference type="Pfam" id="PF03772"/>
    </source>
</evidence>
<dbReference type="InterPro" id="IPR035681">
    <property type="entry name" value="ComA-like_MBL"/>
</dbReference>
<dbReference type="Gene3D" id="3.60.15.10">
    <property type="entry name" value="Ribonuclease Z/Hydroxyacylglutathione hydrolase-like"/>
    <property type="match status" value="1"/>
</dbReference>
<name>A0ABN2TG66_9ACTN</name>
<evidence type="ECO:0000256" key="5">
    <source>
        <dbReference type="ARBA" id="ARBA00023136"/>
    </source>
</evidence>
<feature type="transmembrane region" description="Helical" evidence="6">
    <location>
        <begin position="503"/>
        <end position="525"/>
    </location>
</feature>
<keyword evidence="5 6" id="KW-0472">Membrane</keyword>
<feature type="transmembrane region" description="Helical" evidence="6">
    <location>
        <begin position="285"/>
        <end position="303"/>
    </location>
</feature>
<evidence type="ECO:0000256" key="6">
    <source>
        <dbReference type="SAM" id="Phobius"/>
    </source>
</evidence>
<sequence>MTTWLGTDAAGMGAPRDLRLVAPAVATWGTALPLLNAPPSSSLIVALITGCAALLLLPFVRHGTAAEMATAPVVAVLACACAAALVVGARVTMVRVSPVAVLAEDEGRAAFTAVITRDPRPRSGLPRPGRAEYVIEARTTWVRVGRDRVPTRVPVVILASGAEWRRLVPSQRVRASGVFLGTNDALTAALVPVRGPPEEIAPPSTAHAVAGLARERLRGASESLPHPERGLLPALLVGDTSELRPETAEHFRATGMTHLLTVSGSNLAIMTGVVIGLSRRLHGPTWCTVLGGAAMIAVFVLLARPEPSVVRAAFMGAIALLALALGRRHTGLAALSATVIGLLLFDPALAGSYGFALSVLATGGILLLAPRWTRTWSQRMPRPLAEAVAVALAAHVACAPVLVLLSEEVSWVAIPANVAAAPMVGAATVLGLFVAAIALVSPLAAAVVIGVPGLAVAWIAAVAEAGARVPHGTVPWRPDVTGALVLAALIALALLLRGWARRIAVVVAVAIGGTVALVQCVAPSWPPPGWAVVTCDVGQGDAVVLDAGDGTAVLVDTGEEAGAVDDCLDRLGIREVSLLILTHDHADHVDAAPAVARGRSVRAALAPPGFADSTVGRTLRAQGVPLHAGVAGRTLRSGLWRLDVLGPRDGAIGNLNDRSVVVRAERAPAPGSGEVPVSVLLSGDIEESAQLSLLSSGPALDVDVLKTPHHGSAAQDPAFLRATRPVITLTSVGADNTYGHPAPATMRRLEALTAANYRTDLHGDIAVITGPDGLAVVCERRCGTTEQDT</sequence>
<dbReference type="NCBIfam" id="TIGR00360">
    <property type="entry name" value="ComEC_N-term"/>
    <property type="match status" value="1"/>
</dbReference>
<dbReference type="EMBL" id="BAAAPC010000018">
    <property type="protein sequence ID" value="GAA2007952.1"/>
    <property type="molecule type" value="Genomic_DNA"/>
</dbReference>